<dbReference type="EMBL" id="JAAMOD010000156">
    <property type="protein sequence ID" value="KAF5237582.1"/>
    <property type="molecule type" value="Genomic_DNA"/>
</dbReference>
<proteinExistence type="predicted"/>
<sequence>MARRRKTPMGLSPNADDLFSSTRTVGSSNYPPSESSQKQEQVIHEYDSEKSRRRLEEHGYHHLVTSKSVREVLEDFNSKVKENEKRAASREEFLYTNNCNPTHFLGTYVQSRELLIDISGHDMTKSPAELTPIKTSRLFGVVDSGQTYGLIFGKMLASEGMKQLESFSKAFPLPWAKLSKGMAVWDFTTASYHEPPTGSAVFLCVSPEGTQTEFNHGLGRLSQLRIEENEARNNIRKLVLFIQQECGLTSPHGYDAERDEEENEQVLHILRNYGYKKNIVKMARSIPTQENLIMALKNTVDPAPNHEYQMSKQVALTQTMHLLFAIAKRSHLVEVLHFHKTPLLDRRLLAIILRACPHVKMIGIYECPMLHLGDAIFLLDLIHEVNEERKAKHLPPVEALDFYPRYHAGRPYKTTREFETYGFTWKVENNEEVQRGVLTVIMQAVLKSREMKIKLLMDENAAFMTFLSNIPMVPGKVFAFLDGLYRLLDLKSVKSKDQNAMKQAKYDVLKAVRSGLVSHKRDNRNYYLEMGTKFYFCASCGYEFLFEFFHPNNRFATQFDNWLCTGCILRSKLDEEADHQKLWSKDIMTGFYPDWKPTEFNADAPILDNGQDLVRFKTDKAERDPLPSQVLLSDGDFYQPSNGNQLVRDLKRHYDSVQGLPTLTALLKADGLRQKARDAALIADSERSLALYLRTYPHLRDPSMRPTLVSMIHEIGAPNHCDEDQGHQIPRNRNGVKSTHTFETAVEMYRTLDEPYKGTFGPYEHPGNDTWTPNGSESSPSKANHDGLFSSYSHAISEVIDPEQFLGGFCDSRPLVAFYQPRDNTHLASARKRVDAADSRHEGPKFDKEAMRALQGLLCDLVKGSHSFRSFEGRPASDITDTCTSSARQTLDTSNDKVKKKKKKKKANREIREETVR</sequence>
<protein>
    <submittedName>
        <fullName evidence="2">Uncharacterized protein</fullName>
    </submittedName>
</protein>
<feature type="region of interest" description="Disordered" evidence="1">
    <location>
        <begin position="761"/>
        <end position="783"/>
    </location>
</feature>
<evidence type="ECO:0000256" key="1">
    <source>
        <dbReference type="SAM" id="MobiDB-lite"/>
    </source>
</evidence>
<accession>A0AAN6C045</accession>
<name>A0AAN6C045_FUSAU</name>
<feature type="compositionally biased region" description="Polar residues" evidence="1">
    <location>
        <begin position="879"/>
        <end position="893"/>
    </location>
</feature>
<dbReference type="AlphaFoldDB" id="A0AAN6C045"/>
<evidence type="ECO:0000313" key="3">
    <source>
        <dbReference type="Proteomes" id="UP000537989"/>
    </source>
</evidence>
<comment type="caution">
    <text evidence="2">The sequence shown here is derived from an EMBL/GenBank/DDBJ whole genome shotgun (WGS) entry which is preliminary data.</text>
</comment>
<feature type="compositionally biased region" description="Polar residues" evidence="1">
    <location>
        <begin position="769"/>
        <end position="782"/>
    </location>
</feature>
<keyword evidence="3" id="KW-1185">Reference proteome</keyword>
<organism evidence="2 3">
    <name type="scientific">Fusarium austroamericanum</name>
    <dbReference type="NCBI Taxonomy" id="282268"/>
    <lineage>
        <taxon>Eukaryota</taxon>
        <taxon>Fungi</taxon>
        <taxon>Dikarya</taxon>
        <taxon>Ascomycota</taxon>
        <taxon>Pezizomycotina</taxon>
        <taxon>Sordariomycetes</taxon>
        <taxon>Hypocreomycetidae</taxon>
        <taxon>Hypocreales</taxon>
        <taxon>Nectriaceae</taxon>
        <taxon>Fusarium</taxon>
    </lineage>
</organism>
<dbReference type="Proteomes" id="UP000537989">
    <property type="component" value="Unassembled WGS sequence"/>
</dbReference>
<feature type="region of interest" description="Disordered" evidence="1">
    <location>
        <begin position="873"/>
        <end position="917"/>
    </location>
</feature>
<feature type="region of interest" description="Disordered" evidence="1">
    <location>
        <begin position="1"/>
        <end position="45"/>
    </location>
</feature>
<evidence type="ECO:0000313" key="2">
    <source>
        <dbReference type="EMBL" id="KAF5237582.1"/>
    </source>
</evidence>
<feature type="compositionally biased region" description="Polar residues" evidence="1">
    <location>
        <begin position="19"/>
        <end position="40"/>
    </location>
</feature>
<feature type="compositionally biased region" description="Basic and acidic residues" evidence="1">
    <location>
        <begin position="908"/>
        <end position="917"/>
    </location>
</feature>
<reference evidence="2 3" key="1">
    <citation type="submission" date="2020-02" db="EMBL/GenBank/DDBJ databases">
        <title>Identification and distribution of gene clusters putatively required for synthesis of sphingolipid metabolism inhibitors in phylogenetically diverse species of the filamentous fungus Fusarium.</title>
        <authorList>
            <person name="Kim H.-S."/>
            <person name="Busman M."/>
            <person name="Brown D.W."/>
            <person name="Divon H."/>
            <person name="Uhlig S."/>
            <person name="Proctor R.H."/>
        </authorList>
    </citation>
    <scope>NUCLEOTIDE SEQUENCE [LARGE SCALE GENOMIC DNA]</scope>
    <source>
        <strain evidence="2 3">NRRL 2903</strain>
    </source>
</reference>
<feature type="compositionally biased region" description="Basic residues" evidence="1">
    <location>
        <begin position="898"/>
        <end position="907"/>
    </location>
</feature>
<gene>
    <name evidence="2" type="ORF">FAUST_5925</name>
</gene>